<organism evidence="2">
    <name type="scientific">Daucus carota subsp. sativus</name>
    <name type="common">Carrot</name>
    <dbReference type="NCBI Taxonomy" id="79200"/>
    <lineage>
        <taxon>Eukaryota</taxon>
        <taxon>Viridiplantae</taxon>
        <taxon>Streptophyta</taxon>
        <taxon>Embryophyta</taxon>
        <taxon>Tracheophyta</taxon>
        <taxon>Spermatophyta</taxon>
        <taxon>Magnoliopsida</taxon>
        <taxon>eudicotyledons</taxon>
        <taxon>Gunneridae</taxon>
        <taxon>Pentapetalae</taxon>
        <taxon>asterids</taxon>
        <taxon>campanulids</taxon>
        <taxon>Apiales</taxon>
        <taxon>Apiaceae</taxon>
        <taxon>Apioideae</taxon>
        <taxon>Scandiceae</taxon>
        <taxon>Daucinae</taxon>
        <taxon>Daucus</taxon>
        <taxon>Daucus sect. Daucus</taxon>
    </lineage>
</organism>
<dbReference type="AlphaFoldDB" id="A0A161XQR0"/>
<dbReference type="STRING" id="79200.A0A161XQR0"/>
<reference evidence="2" key="1">
    <citation type="journal article" date="2016" name="Nat. Genet.">
        <title>A high-quality carrot genome assembly provides new insights into carotenoid accumulation and asterid genome evolution.</title>
        <authorList>
            <person name="Iorizzo M."/>
            <person name="Ellison S."/>
            <person name="Senalik D."/>
            <person name="Zeng P."/>
            <person name="Satapoomin P."/>
            <person name="Huang J."/>
            <person name="Bowman M."/>
            <person name="Iovene M."/>
            <person name="Sanseverino W."/>
            <person name="Cavagnaro P."/>
            <person name="Yildiz M."/>
            <person name="Macko-Podgorni A."/>
            <person name="Moranska E."/>
            <person name="Grzebelus E."/>
            <person name="Grzebelus D."/>
            <person name="Ashrafi H."/>
            <person name="Zheng Z."/>
            <person name="Cheng S."/>
            <person name="Spooner D."/>
            <person name="Van Deynze A."/>
            <person name="Simon P."/>
        </authorList>
    </citation>
    <scope>NUCLEOTIDE SEQUENCE [LARGE SCALE GENOMIC DNA]</scope>
    <source>
        <tissue evidence="2">Leaf</tissue>
    </source>
</reference>
<sequence>MNKFVLENQNALLVSILKLGQYLPSWTWELLKYLSLYCLPNAYDENLETECLTEHSSLTRKGFYNISKIQLNPVAIEGTNSDLYGQHVVLWTKMRKEWSFKRGSISIAGPTMERFVLHRKSSGVQASWFTNSQIASSVFTLATAAVLPFYTLMVLAPKATLTKKCIQSAVPYVGLGLLYAYLLYLSWTPDTFRLMFASQYWLPELSGIAKMFSSELTLASAWIHLLAVDLFAARQIFQDGLQNSVETRHSVSFCLLFCPIGILSHEITKALTTGGRTAKREIH</sequence>
<evidence type="ECO:0000256" key="1">
    <source>
        <dbReference type="SAM" id="Phobius"/>
    </source>
</evidence>
<keyword evidence="1" id="KW-1133">Transmembrane helix</keyword>
<name>A0A161XQR0_DAUCS</name>
<proteinExistence type="predicted"/>
<protein>
    <submittedName>
        <fullName evidence="2">Neoxanthin synthase</fullName>
    </submittedName>
</protein>
<keyword evidence="1" id="KW-0472">Membrane</keyword>
<dbReference type="Pfam" id="PF14108">
    <property type="entry name" value="ABA4-like"/>
    <property type="match status" value="1"/>
</dbReference>
<accession>A0A161XQR0</accession>
<dbReference type="PANTHER" id="PTHR34543:SF1">
    <property type="entry name" value="PROTEIN ABA DEFICIENT 4, CHLOROPLASTIC"/>
    <property type="match status" value="1"/>
</dbReference>
<feature type="transmembrane region" description="Helical" evidence="1">
    <location>
        <begin position="134"/>
        <end position="157"/>
    </location>
</feature>
<dbReference type="EMBL" id="LNRQ01000005">
    <property type="protein sequence ID" value="KZM93946.1"/>
    <property type="molecule type" value="Genomic_DNA"/>
</dbReference>
<dbReference type="PANTHER" id="PTHR34543">
    <property type="entry name" value="PROTEIN ABA DEFICIENT 4, CHLOROPLASTIC"/>
    <property type="match status" value="1"/>
</dbReference>
<comment type="caution">
    <text evidence="2">The sequence shown here is derived from an EMBL/GenBank/DDBJ whole genome shotgun (WGS) entry which is preliminary data.</text>
</comment>
<dbReference type="Gramene" id="KZM93946">
    <property type="protein sequence ID" value="KZM93946"/>
    <property type="gene ID" value="DCAR_017191"/>
</dbReference>
<gene>
    <name evidence="2" type="primary">NSY-1</name>
    <name evidence="2" type="ORF">DCAR_017191</name>
</gene>
<feature type="transmembrane region" description="Helical" evidence="1">
    <location>
        <begin position="169"/>
        <end position="187"/>
    </location>
</feature>
<evidence type="ECO:0000313" key="2">
    <source>
        <dbReference type="EMBL" id="KZM93946.1"/>
    </source>
</evidence>
<dbReference type="OMA" id="ILLCCPI"/>
<dbReference type="InterPro" id="IPR025461">
    <property type="entry name" value="ABA4-like"/>
</dbReference>
<keyword evidence="1" id="KW-0812">Transmembrane</keyword>